<reference evidence="1 2" key="1">
    <citation type="journal article" date="2016" name="Nat. Commun.">
        <title>Thousands of microbial genomes shed light on interconnected biogeochemical processes in an aquifer system.</title>
        <authorList>
            <person name="Anantharaman K."/>
            <person name="Brown C.T."/>
            <person name="Hug L.A."/>
            <person name="Sharon I."/>
            <person name="Castelle C.J."/>
            <person name="Probst A.J."/>
            <person name="Thomas B.C."/>
            <person name="Singh A."/>
            <person name="Wilkins M.J."/>
            <person name="Karaoz U."/>
            <person name="Brodie E.L."/>
            <person name="Williams K.H."/>
            <person name="Hubbard S.S."/>
            <person name="Banfield J.F."/>
        </authorList>
    </citation>
    <scope>NUCLEOTIDE SEQUENCE [LARGE SCALE GENOMIC DNA]</scope>
</reference>
<proteinExistence type="predicted"/>
<accession>A0A1F8AT39</accession>
<sequence length="81" mass="9214">MSDKKKLLNCYQDLQRATISLYQNPKGETHKIFLDHAQAILDDIGDSRVKIIQKIKTKLAYSSDKKKIADEILTTGILLKP</sequence>
<gene>
    <name evidence="1" type="ORF">A3E44_03860</name>
</gene>
<protein>
    <submittedName>
        <fullName evidence="1">Uncharacterized protein</fullName>
    </submittedName>
</protein>
<dbReference type="AlphaFoldDB" id="A0A1F8AT39"/>
<organism evidence="1 2">
    <name type="scientific">Candidatus Woesebacteria bacterium RIFCSPHIGHO2_12_FULL_41_24</name>
    <dbReference type="NCBI Taxonomy" id="1802510"/>
    <lineage>
        <taxon>Bacteria</taxon>
        <taxon>Candidatus Woeseibacteriota</taxon>
    </lineage>
</organism>
<evidence type="ECO:0000313" key="2">
    <source>
        <dbReference type="Proteomes" id="UP000178603"/>
    </source>
</evidence>
<dbReference type="EMBL" id="MGGW01000008">
    <property type="protein sequence ID" value="OGM54926.1"/>
    <property type="molecule type" value="Genomic_DNA"/>
</dbReference>
<name>A0A1F8AT39_9BACT</name>
<evidence type="ECO:0000313" key="1">
    <source>
        <dbReference type="EMBL" id="OGM54926.1"/>
    </source>
</evidence>
<dbReference type="Proteomes" id="UP000178603">
    <property type="component" value="Unassembled WGS sequence"/>
</dbReference>
<comment type="caution">
    <text evidence="1">The sequence shown here is derived from an EMBL/GenBank/DDBJ whole genome shotgun (WGS) entry which is preliminary data.</text>
</comment>